<dbReference type="EMBL" id="JACCCZ010000001">
    <property type="protein sequence ID" value="NYG04995.1"/>
    <property type="molecule type" value="Genomic_DNA"/>
</dbReference>
<feature type="transmembrane region" description="Helical" evidence="1">
    <location>
        <begin position="120"/>
        <end position="139"/>
    </location>
</feature>
<comment type="caution">
    <text evidence="2">The sequence shown here is derived from an EMBL/GenBank/DDBJ whole genome shotgun (WGS) entry which is preliminary data.</text>
</comment>
<keyword evidence="1" id="KW-0812">Transmembrane</keyword>
<keyword evidence="1" id="KW-1133">Transmembrane helix</keyword>
<sequence>MSERRNPDVEVDWDDPETPTPGWMGFLLALWLLLALACGWSAVDDLRLASGAVGAPGVLEVTDCTDLGEGRYDCNGLFRPDAGGDPIAVDASPDSSAGEVVAAQLTTAGDRAVPTGTTGVLAALTLPFLGVALLGYLPWTTAVVLGTRRGRRGLAVLGHVVTLVFGTATTVGLVLS</sequence>
<evidence type="ECO:0000256" key="1">
    <source>
        <dbReference type="SAM" id="Phobius"/>
    </source>
</evidence>
<dbReference type="EMBL" id="PHUJ01000003">
    <property type="protein sequence ID" value="PKB28903.1"/>
    <property type="molecule type" value="Genomic_DNA"/>
</dbReference>
<dbReference type="AlphaFoldDB" id="A0A852WFD5"/>
<organism evidence="2 5">
    <name type="scientific">Pseudonocardia alni</name>
    <name type="common">Amycolata alni</name>
    <dbReference type="NCBI Taxonomy" id="33907"/>
    <lineage>
        <taxon>Bacteria</taxon>
        <taxon>Bacillati</taxon>
        <taxon>Actinomycetota</taxon>
        <taxon>Actinomycetes</taxon>
        <taxon>Pseudonocardiales</taxon>
        <taxon>Pseudonocardiaceae</taxon>
        <taxon>Pseudonocardia</taxon>
    </lineage>
</organism>
<dbReference type="Proteomes" id="UP000549695">
    <property type="component" value="Unassembled WGS sequence"/>
</dbReference>
<accession>A0A852WFD5</accession>
<feature type="transmembrane region" description="Helical" evidence="1">
    <location>
        <begin position="23"/>
        <end position="43"/>
    </location>
</feature>
<accession>A0AA44UK05</accession>
<protein>
    <submittedName>
        <fullName evidence="2">Uncharacterized protein</fullName>
    </submittedName>
</protein>
<proteinExistence type="predicted"/>
<evidence type="ECO:0000313" key="4">
    <source>
        <dbReference type="Proteomes" id="UP000232453"/>
    </source>
</evidence>
<evidence type="ECO:0000313" key="3">
    <source>
        <dbReference type="EMBL" id="PKB28903.1"/>
    </source>
</evidence>
<evidence type="ECO:0000313" key="2">
    <source>
        <dbReference type="EMBL" id="NYG04995.1"/>
    </source>
</evidence>
<feature type="transmembrane region" description="Helical" evidence="1">
    <location>
        <begin position="154"/>
        <end position="175"/>
    </location>
</feature>
<keyword evidence="5" id="KW-1185">Reference proteome</keyword>
<dbReference type="Proteomes" id="UP000232453">
    <property type="component" value="Unassembled WGS sequence"/>
</dbReference>
<name>A0A852WFD5_PSEA5</name>
<keyword evidence="1" id="KW-0472">Membrane</keyword>
<evidence type="ECO:0000313" key="5">
    <source>
        <dbReference type="Proteomes" id="UP000549695"/>
    </source>
</evidence>
<dbReference type="RefSeq" id="WP_100877526.1">
    <property type="nucleotide sequence ID" value="NZ_BAAAJZ010000011.1"/>
</dbReference>
<reference evidence="2 5" key="1">
    <citation type="submission" date="2020-07" db="EMBL/GenBank/DDBJ databases">
        <title>Sequencing the genomes of 1000 actinobacteria strains.</title>
        <authorList>
            <person name="Klenk H.-P."/>
        </authorList>
    </citation>
    <scope>NUCLEOTIDE SEQUENCE [LARGE SCALE GENOMIC DNA]</scope>
    <source>
        <strain evidence="3 4">DSM 44104</strain>
        <strain evidence="2 5">DSM 44749</strain>
    </source>
</reference>
<dbReference type="GeneID" id="98054935"/>
<gene>
    <name evidence="3" type="ORF">ATL51_0529</name>
    <name evidence="2" type="ORF">HDA37_005280</name>
</gene>